<protein>
    <submittedName>
        <fullName evidence="1">Uncharacterized protein</fullName>
    </submittedName>
</protein>
<sequence>MSSTNEYGGNISLAVKVIRETYKNVSLLLGEMDMVGREQGFVSLNSKFLRWKSDSYEDGWLLSNFIKLYQLEGESAGNDQVPDLKDGPVFVVEIDLEGEEEYPQITLSRFHYDLSKWERMPAISDHWLFHDPYRLENHFITEENKGLWKSKTRDKSVNRYWGLQQAVGKVIPLVGVCDAASIKGQIFESLLKLPQL</sequence>
<evidence type="ECO:0000313" key="1">
    <source>
        <dbReference type="EMBL" id="RRJ66975.1"/>
    </source>
</evidence>
<keyword evidence="2" id="KW-1185">Reference proteome</keyword>
<gene>
    <name evidence="1" type="ORF">EHV15_31645</name>
</gene>
<dbReference type="OrthoDB" id="1907638at2"/>
<evidence type="ECO:0000313" key="2">
    <source>
        <dbReference type="Proteomes" id="UP000267017"/>
    </source>
</evidence>
<accession>A0A3P3U9F4</accession>
<name>A0A3P3U9F4_9BACL</name>
<comment type="caution">
    <text evidence="1">The sequence shown here is derived from an EMBL/GenBank/DDBJ whole genome shotgun (WGS) entry which is preliminary data.</text>
</comment>
<dbReference type="EMBL" id="RRCN01000001">
    <property type="protein sequence ID" value="RRJ66975.1"/>
    <property type="molecule type" value="Genomic_DNA"/>
</dbReference>
<dbReference type="AlphaFoldDB" id="A0A3P3U9F4"/>
<organism evidence="1 2">
    <name type="scientific">Paenibacillus oralis</name>
    <dbReference type="NCBI Taxonomy" id="2490856"/>
    <lineage>
        <taxon>Bacteria</taxon>
        <taxon>Bacillati</taxon>
        <taxon>Bacillota</taxon>
        <taxon>Bacilli</taxon>
        <taxon>Bacillales</taxon>
        <taxon>Paenibacillaceae</taxon>
        <taxon>Paenibacillus</taxon>
    </lineage>
</organism>
<dbReference type="RefSeq" id="WP_128634757.1">
    <property type="nucleotide sequence ID" value="NZ_RRCN01000001.1"/>
</dbReference>
<proteinExistence type="predicted"/>
<dbReference type="Proteomes" id="UP000267017">
    <property type="component" value="Unassembled WGS sequence"/>
</dbReference>
<reference evidence="1 2" key="1">
    <citation type="submission" date="2018-11" db="EMBL/GenBank/DDBJ databases">
        <title>Genome sequencing of Paenibacillus sp. KCOM 3021 (= ChDC PVNT-B20).</title>
        <authorList>
            <person name="Kook J.-K."/>
            <person name="Park S.-N."/>
            <person name="Lim Y.K."/>
        </authorList>
    </citation>
    <scope>NUCLEOTIDE SEQUENCE [LARGE SCALE GENOMIC DNA]</scope>
    <source>
        <strain evidence="1 2">KCOM 3021</strain>
    </source>
</reference>